<evidence type="ECO:0000256" key="1">
    <source>
        <dbReference type="ARBA" id="ARBA00004651"/>
    </source>
</evidence>
<sequence length="272" mass="28305">MTTGPQSPSAPSEEPRDLTTRTDATPSDPTDPAAQTSGTAPGGAQGDASGDDSPAGPGPRSLRSSSMIMAAGTAVSRVLGLVRNMLLVAAVGVTGLAADTFDVANKIPNFLFAIIAGGVLNAVIVPQIVRIYRGRNPEENVSKLLTLATLVMLVVTLIMTAGASVIVGIYASSSWSDAQVALGVSFAVWCIPQLFFYGLYALLGQVLNARQQFGPYMWSPAVNNVISIAGFAAFIAIYGLRRPGTSTTSPRGTGRRSRCSPAPPPRGSWVRR</sequence>
<proteinExistence type="predicted"/>
<evidence type="ECO:0000256" key="3">
    <source>
        <dbReference type="ARBA" id="ARBA00022692"/>
    </source>
</evidence>
<keyword evidence="4" id="KW-0133">Cell shape</keyword>
<dbReference type="PRINTS" id="PR01806">
    <property type="entry name" value="VIRFACTRMVIN"/>
</dbReference>
<evidence type="ECO:0000256" key="8">
    <source>
        <dbReference type="SAM" id="MobiDB-lite"/>
    </source>
</evidence>
<gene>
    <name evidence="10" type="ORF">GCM10025865_13500</name>
</gene>
<comment type="subcellular location">
    <subcellularLocation>
        <location evidence="1">Cell membrane</location>
        <topology evidence="1">Multi-pass membrane protein</topology>
    </subcellularLocation>
</comment>
<keyword evidence="2" id="KW-1003">Cell membrane</keyword>
<evidence type="ECO:0000256" key="7">
    <source>
        <dbReference type="ARBA" id="ARBA00023136"/>
    </source>
</evidence>
<feature type="compositionally biased region" description="Polar residues" evidence="8">
    <location>
        <begin position="1"/>
        <end position="10"/>
    </location>
</feature>
<feature type="compositionally biased region" description="Polar residues" evidence="8">
    <location>
        <begin position="21"/>
        <end position="39"/>
    </location>
</feature>
<name>A0ABM8G1R4_9CELL</name>
<feature type="region of interest" description="Disordered" evidence="8">
    <location>
        <begin position="245"/>
        <end position="272"/>
    </location>
</feature>
<protein>
    <recommendedName>
        <fullName evidence="12">Integral membrane protein MviN</fullName>
    </recommendedName>
</protein>
<feature type="transmembrane region" description="Helical" evidence="9">
    <location>
        <begin position="221"/>
        <end position="240"/>
    </location>
</feature>
<keyword evidence="11" id="KW-1185">Reference proteome</keyword>
<feature type="transmembrane region" description="Helical" evidence="9">
    <location>
        <begin position="144"/>
        <end position="172"/>
    </location>
</feature>
<evidence type="ECO:0000313" key="10">
    <source>
        <dbReference type="EMBL" id="BDZ42051.1"/>
    </source>
</evidence>
<keyword evidence="3 9" id="KW-0812">Transmembrane</keyword>
<feature type="compositionally biased region" description="Low complexity" evidence="8">
    <location>
        <begin position="46"/>
        <end position="59"/>
    </location>
</feature>
<feature type="region of interest" description="Disordered" evidence="8">
    <location>
        <begin position="1"/>
        <end position="64"/>
    </location>
</feature>
<evidence type="ECO:0008006" key="12">
    <source>
        <dbReference type="Google" id="ProtNLM"/>
    </source>
</evidence>
<dbReference type="Pfam" id="PF03023">
    <property type="entry name" value="MurJ"/>
    <property type="match status" value="1"/>
</dbReference>
<keyword evidence="5" id="KW-0573">Peptidoglycan synthesis</keyword>
<evidence type="ECO:0000256" key="9">
    <source>
        <dbReference type="SAM" id="Phobius"/>
    </source>
</evidence>
<dbReference type="RefSeq" id="WP_286219095.1">
    <property type="nucleotide sequence ID" value="NZ_AP027729.1"/>
</dbReference>
<feature type="transmembrane region" description="Helical" evidence="9">
    <location>
        <begin position="110"/>
        <end position="132"/>
    </location>
</feature>
<evidence type="ECO:0000256" key="2">
    <source>
        <dbReference type="ARBA" id="ARBA00022475"/>
    </source>
</evidence>
<accession>A0ABM8G1R4</accession>
<dbReference type="EMBL" id="AP027729">
    <property type="protein sequence ID" value="BDZ42051.1"/>
    <property type="molecule type" value="Genomic_DNA"/>
</dbReference>
<evidence type="ECO:0000256" key="6">
    <source>
        <dbReference type="ARBA" id="ARBA00022989"/>
    </source>
</evidence>
<keyword evidence="6 9" id="KW-1133">Transmembrane helix</keyword>
<feature type="transmembrane region" description="Helical" evidence="9">
    <location>
        <begin position="78"/>
        <end position="98"/>
    </location>
</feature>
<dbReference type="InterPro" id="IPR051050">
    <property type="entry name" value="Lipid_II_flippase_MurJ/MviN"/>
</dbReference>
<evidence type="ECO:0000256" key="4">
    <source>
        <dbReference type="ARBA" id="ARBA00022960"/>
    </source>
</evidence>
<evidence type="ECO:0000313" key="11">
    <source>
        <dbReference type="Proteomes" id="UP001321475"/>
    </source>
</evidence>
<keyword evidence="7 9" id="KW-0472">Membrane</keyword>
<organism evidence="10 11">
    <name type="scientific">Paraoerskovia sediminicola</name>
    <dbReference type="NCBI Taxonomy" id="1138587"/>
    <lineage>
        <taxon>Bacteria</taxon>
        <taxon>Bacillati</taxon>
        <taxon>Actinomycetota</taxon>
        <taxon>Actinomycetes</taxon>
        <taxon>Micrococcales</taxon>
        <taxon>Cellulomonadaceae</taxon>
        <taxon>Paraoerskovia</taxon>
    </lineage>
</organism>
<dbReference type="PANTHER" id="PTHR47019:SF1">
    <property type="entry name" value="LIPID II FLIPPASE MURJ"/>
    <property type="match status" value="1"/>
</dbReference>
<dbReference type="Proteomes" id="UP001321475">
    <property type="component" value="Chromosome"/>
</dbReference>
<reference evidence="11" key="1">
    <citation type="journal article" date="2019" name="Int. J. Syst. Evol. Microbiol.">
        <title>The Global Catalogue of Microorganisms (GCM) 10K type strain sequencing project: providing services to taxonomists for standard genome sequencing and annotation.</title>
        <authorList>
            <consortium name="The Broad Institute Genomics Platform"/>
            <consortium name="The Broad Institute Genome Sequencing Center for Infectious Disease"/>
            <person name="Wu L."/>
            <person name="Ma J."/>
        </authorList>
    </citation>
    <scope>NUCLEOTIDE SEQUENCE [LARGE SCALE GENOMIC DNA]</scope>
    <source>
        <strain evidence="11">NBRC 108565</strain>
    </source>
</reference>
<dbReference type="InterPro" id="IPR004268">
    <property type="entry name" value="MurJ"/>
</dbReference>
<feature type="transmembrane region" description="Helical" evidence="9">
    <location>
        <begin position="178"/>
        <end position="200"/>
    </location>
</feature>
<evidence type="ECO:0000256" key="5">
    <source>
        <dbReference type="ARBA" id="ARBA00022984"/>
    </source>
</evidence>
<dbReference type="PANTHER" id="PTHR47019">
    <property type="entry name" value="LIPID II FLIPPASE MURJ"/>
    <property type="match status" value="1"/>
</dbReference>